<organism evidence="5 6">
    <name type="scientific">Ferrimonas aestuarii</name>
    <dbReference type="NCBI Taxonomy" id="2569539"/>
    <lineage>
        <taxon>Bacteria</taxon>
        <taxon>Pseudomonadati</taxon>
        <taxon>Pseudomonadota</taxon>
        <taxon>Gammaproteobacteria</taxon>
        <taxon>Alteromonadales</taxon>
        <taxon>Ferrimonadaceae</taxon>
        <taxon>Ferrimonas</taxon>
    </lineage>
</organism>
<dbReference type="RefSeq" id="WP_136862440.1">
    <property type="nucleotide sequence ID" value="NZ_SWCJ01000003.1"/>
</dbReference>
<evidence type="ECO:0000256" key="1">
    <source>
        <dbReference type="ARBA" id="ARBA00023015"/>
    </source>
</evidence>
<dbReference type="Proteomes" id="UP000305675">
    <property type="component" value="Unassembled WGS sequence"/>
</dbReference>
<keyword evidence="3" id="KW-0804">Transcription</keyword>
<name>A0A4U1BQE9_9GAMM</name>
<dbReference type="OrthoDB" id="5476at2"/>
<dbReference type="SUPFAM" id="SSF46785">
    <property type="entry name" value="Winged helix' DNA-binding domain"/>
    <property type="match status" value="1"/>
</dbReference>
<evidence type="ECO:0000256" key="2">
    <source>
        <dbReference type="ARBA" id="ARBA00023125"/>
    </source>
</evidence>
<gene>
    <name evidence="5" type="ORF">FCL42_05740</name>
</gene>
<dbReference type="GO" id="GO:0006355">
    <property type="term" value="P:regulation of DNA-templated transcription"/>
    <property type="evidence" value="ECO:0007669"/>
    <property type="project" value="UniProtKB-ARBA"/>
</dbReference>
<dbReference type="InterPro" id="IPR036388">
    <property type="entry name" value="WH-like_DNA-bd_sf"/>
</dbReference>
<keyword evidence="2" id="KW-0238">DNA-binding</keyword>
<dbReference type="InterPro" id="IPR019887">
    <property type="entry name" value="Tscrpt_reg_AsnC/Lrp_C"/>
</dbReference>
<dbReference type="Gene3D" id="1.10.10.10">
    <property type="entry name" value="Winged helix-like DNA-binding domain superfamily/Winged helix DNA-binding domain"/>
    <property type="match status" value="1"/>
</dbReference>
<dbReference type="EMBL" id="SWCJ01000003">
    <property type="protein sequence ID" value="TKB56636.1"/>
    <property type="molecule type" value="Genomic_DNA"/>
</dbReference>
<dbReference type="InterPro" id="IPR011008">
    <property type="entry name" value="Dimeric_a/b-barrel"/>
</dbReference>
<dbReference type="PROSITE" id="PS50956">
    <property type="entry name" value="HTH_ASNC_2"/>
    <property type="match status" value="1"/>
</dbReference>
<keyword evidence="1" id="KW-0805">Transcription regulation</keyword>
<dbReference type="PANTHER" id="PTHR30154:SF34">
    <property type="entry name" value="TRANSCRIPTIONAL REGULATOR AZLB"/>
    <property type="match status" value="1"/>
</dbReference>
<evidence type="ECO:0000256" key="3">
    <source>
        <dbReference type="ARBA" id="ARBA00023163"/>
    </source>
</evidence>
<evidence type="ECO:0000259" key="4">
    <source>
        <dbReference type="PROSITE" id="PS50956"/>
    </source>
</evidence>
<dbReference type="InterPro" id="IPR019888">
    <property type="entry name" value="Tscrpt_reg_AsnC-like"/>
</dbReference>
<dbReference type="CDD" id="cd00090">
    <property type="entry name" value="HTH_ARSR"/>
    <property type="match status" value="1"/>
</dbReference>
<dbReference type="GO" id="GO:0043200">
    <property type="term" value="P:response to amino acid"/>
    <property type="evidence" value="ECO:0007669"/>
    <property type="project" value="TreeGrafter"/>
</dbReference>
<dbReference type="Pfam" id="PF13412">
    <property type="entry name" value="HTH_24"/>
    <property type="match status" value="1"/>
</dbReference>
<protein>
    <submittedName>
        <fullName evidence="5">Lrp/AsnC family transcriptional regulator</fullName>
    </submittedName>
</protein>
<dbReference type="AlphaFoldDB" id="A0A4U1BQE9"/>
<keyword evidence="6" id="KW-1185">Reference proteome</keyword>
<dbReference type="GO" id="GO:0043565">
    <property type="term" value="F:sequence-specific DNA binding"/>
    <property type="evidence" value="ECO:0007669"/>
    <property type="project" value="InterPro"/>
</dbReference>
<proteinExistence type="predicted"/>
<dbReference type="InterPro" id="IPR000485">
    <property type="entry name" value="AsnC-type_HTH_dom"/>
</dbReference>
<dbReference type="GO" id="GO:0005829">
    <property type="term" value="C:cytosol"/>
    <property type="evidence" value="ECO:0007669"/>
    <property type="project" value="TreeGrafter"/>
</dbReference>
<comment type="caution">
    <text evidence="5">The sequence shown here is derived from an EMBL/GenBank/DDBJ whole genome shotgun (WGS) entry which is preliminary data.</text>
</comment>
<evidence type="ECO:0000313" key="5">
    <source>
        <dbReference type="EMBL" id="TKB56636.1"/>
    </source>
</evidence>
<feature type="domain" description="HTH asnC-type" evidence="4">
    <location>
        <begin position="5"/>
        <end position="67"/>
    </location>
</feature>
<reference evidence="5 6" key="1">
    <citation type="submission" date="2019-04" db="EMBL/GenBank/DDBJ databases">
        <authorList>
            <person name="Hwang J.C."/>
        </authorList>
    </citation>
    <scope>NUCLEOTIDE SEQUENCE [LARGE SCALE GENOMIC DNA]</scope>
    <source>
        <strain evidence="5 6">IMCC35002</strain>
    </source>
</reference>
<dbReference type="Gene3D" id="3.30.70.920">
    <property type="match status" value="1"/>
</dbReference>
<dbReference type="PRINTS" id="PR00033">
    <property type="entry name" value="HTHASNC"/>
</dbReference>
<evidence type="ECO:0000313" key="6">
    <source>
        <dbReference type="Proteomes" id="UP000305675"/>
    </source>
</evidence>
<dbReference type="InterPro" id="IPR036390">
    <property type="entry name" value="WH_DNA-bd_sf"/>
</dbReference>
<dbReference type="Pfam" id="PF01037">
    <property type="entry name" value="AsnC_trans_reg"/>
    <property type="match status" value="1"/>
</dbReference>
<dbReference type="SMART" id="SM00344">
    <property type="entry name" value="HTH_ASNC"/>
    <property type="match status" value="1"/>
</dbReference>
<dbReference type="SUPFAM" id="SSF54909">
    <property type="entry name" value="Dimeric alpha+beta barrel"/>
    <property type="match status" value="1"/>
</dbReference>
<dbReference type="InterPro" id="IPR011991">
    <property type="entry name" value="ArsR-like_HTH"/>
</dbReference>
<accession>A0A4U1BQE9</accession>
<dbReference type="PANTHER" id="PTHR30154">
    <property type="entry name" value="LEUCINE-RESPONSIVE REGULATORY PROTEIN"/>
    <property type="match status" value="1"/>
</dbReference>
<sequence length="142" mass="15839">MPTELDAFDNAIISELKLDARQSVANIAAKVNLARSSVSERIKKLERNGIIRGYRVQLQQSMLTGVSAYFEIVHADKSCRDITDAIAQIPEVLTCHGISGHVDLLVFAKMASMQRLHEVRAEIDALPSVRKITTHVVMNEWL</sequence>